<evidence type="ECO:0000313" key="3">
    <source>
        <dbReference type="Proteomes" id="UP000555407"/>
    </source>
</evidence>
<dbReference type="RefSeq" id="WP_202891311.1">
    <property type="nucleotide sequence ID" value="NZ_JAASRO010000001.1"/>
</dbReference>
<dbReference type="AlphaFoldDB" id="A0A7X5VHF4"/>
<dbReference type="InterPro" id="IPR052944">
    <property type="entry name" value="Sporulation_related"/>
</dbReference>
<evidence type="ECO:0000256" key="1">
    <source>
        <dbReference type="SAM" id="MobiDB-lite"/>
    </source>
</evidence>
<dbReference type="PANTHER" id="PTHR37507:SF2">
    <property type="entry name" value="SPORULATION PROTEIN YDCC"/>
    <property type="match status" value="1"/>
</dbReference>
<organism evidence="2 3">
    <name type="scientific">Kribbella shirazensis</name>
    <dbReference type="NCBI Taxonomy" id="1105143"/>
    <lineage>
        <taxon>Bacteria</taxon>
        <taxon>Bacillati</taxon>
        <taxon>Actinomycetota</taxon>
        <taxon>Actinomycetes</taxon>
        <taxon>Propionibacteriales</taxon>
        <taxon>Kribbellaceae</taxon>
        <taxon>Kribbella</taxon>
    </lineage>
</organism>
<dbReference type="PANTHER" id="PTHR37507">
    <property type="entry name" value="SPORULATION PROTEIN YDCC"/>
    <property type="match status" value="1"/>
</dbReference>
<protein>
    <submittedName>
        <fullName evidence="2">Outer membrane lipoprotein-sorting protein</fullName>
    </submittedName>
</protein>
<gene>
    <name evidence="2" type="ORF">BJY22_005935</name>
</gene>
<sequence>MGVAQRSRRWLVPVTTAAVVAGVGALGPVVADASPNLPGITAQELLVKVQTAKVDGLSGTVRSDADLGLPAIPGAPAGSQELTEFLSGQHTARVAFASPDKARISVLDSQAERVWTTDGKSAWAYDSSRREAVKLTVPAHKTKPAKPEKALPESYDPQAVAKRFLAAIDPTTKVEVSGTEKVAGRDAYKLRLVPKSDKTTVGSVTVAVDSKTWVPLDVTVMPRTGNDPALELGFSSVSFDVPSASTFTFTPPPGVKVTDKKVPSKAEPKRVAPRQAEPKQVEPRKADPKKPGTAKADEPTLIGEGWESVAMIRGANTSGLTGNGPLAQLLAKAPTVQGSWGKGKVLTSKMVSALITDDGRVFVGLVTPDTLQAAAAKAPR</sequence>
<feature type="compositionally biased region" description="Basic and acidic residues" evidence="1">
    <location>
        <begin position="257"/>
        <end position="298"/>
    </location>
</feature>
<dbReference type="Gene3D" id="2.50.20.10">
    <property type="entry name" value="Lipoprotein localisation LolA/LolB/LppX"/>
    <property type="match status" value="1"/>
</dbReference>
<dbReference type="SUPFAM" id="SSF89392">
    <property type="entry name" value="Prokaryotic lipoproteins and lipoprotein localization factors"/>
    <property type="match status" value="1"/>
</dbReference>
<comment type="caution">
    <text evidence="2">The sequence shown here is derived from an EMBL/GenBank/DDBJ whole genome shotgun (WGS) entry which is preliminary data.</text>
</comment>
<proteinExistence type="predicted"/>
<name>A0A7X5VHF4_9ACTN</name>
<accession>A0A7X5VHF4</accession>
<dbReference type="Proteomes" id="UP000555407">
    <property type="component" value="Unassembled WGS sequence"/>
</dbReference>
<feature type="region of interest" description="Disordered" evidence="1">
    <location>
        <begin position="248"/>
        <end position="299"/>
    </location>
</feature>
<dbReference type="InterPro" id="IPR029046">
    <property type="entry name" value="LolA/LolB/LppX"/>
</dbReference>
<reference evidence="2 3" key="1">
    <citation type="submission" date="2020-03" db="EMBL/GenBank/DDBJ databases">
        <title>Sequencing the genomes of 1000 actinobacteria strains.</title>
        <authorList>
            <person name="Klenk H.-P."/>
        </authorList>
    </citation>
    <scope>NUCLEOTIDE SEQUENCE [LARGE SCALE GENOMIC DNA]</scope>
    <source>
        <strain evidence="2 3">DSM 45490</strain>
    </source>
</reference>
<keyword evidence="3" id="KW-1185">Reference proteome</keyword>
<keyword evidence="2" id="KW-0449">Lipoprotein</keyword>
<evidence type="ECO:0000313" key="2">
    <source>
        <dbReference type="EMBL" id="NIK60218.1"/>
    </source>
</evidence>
<dbReference type="EMBL" id="JAASRO010000001">
    <property type="protein sequence ID" value="NIK60218.1"/>
    <property type="molecule type" value="Genomic_DNA"/>
</dbReference>